<reference evidence="1" key="2">
    <citation type="submission" date="2015-06" db="UniProtKB">
        <authorList>
            <consortium name="EnsemblPlants"/>
        </authorList>
    </citation>
    <scope>IDENTIFICATION</scope>
</reference>
<dbReference type="AlphaFoldDB" id="A0A0E0MYD4"/>
<dbReference type="EnsemblPlants" id="ORUFI01G22950.1">
    <property type="protein sequence ID" value="ORUFI01G22950.1"/>
    <property type="gene ID" value="ORUFI01G22950"/>
</dbReference>
<protein>
    <submittedName>
        <fullName evidence="1">Uncharacterized protein</fullName>
    </submittedName>
</protein>
<evidence type="ECO:0000313" key="2">
    <source>
        <dbReference type="Proteomes" id="UP000008022"/>
    </source>
</evidence>
<evidence type="ECO:0000313" key="1">
    <source>
        <dbReference type="EnsemblPlants" id="ORUFI01G22950.1"/>
    </source>
</evidence>
<dbReference type="Gramene" id="ORUFI01G22950.1">
    <property type="protein sequence ID" value="ORUFI01G22950.1"/>
    <property type="gene ID" value="ORUFI01G22950"/>
</dbReference>
<organism evidence="1 2">
    <name type="scientific">Oryza rufipogon</name>
    <name type="common">Brownbeard rice</name>
    <name type="synonym">Asian wild rice</name>
    <dbReference type="NCBI Taxonomy" id="4529"/>
    <lineage>
        <taxon>Eukaryota</taxon>
        <taxon>Viridiplantae</taxon>
        <taxon>Streptophyta</taxon>
        <taxon>Embryophyta</taxon>
        <taxon>Tracheophyta</taxon>
        <taxon>Spermatophyta</taxon>
        <taxon>Magnoliopsida</taxon>
        <taxon>Liliopsida</taxon>
        <taxon>Poales</taxon>
        <taxon>Poaceae</taxon>
        <taxon>BOP clade</taxon>
        <taxon>Oryzoideae</taxon>
        <taxon>Oryzeae</taxon>
        <taxon>Oryzinae</taxon>
        <taxon>Oryza</taxon>
    </lineage>
</organism>
<accession>A0A0E0MYD4</accession>
<keyword evidence="2" id="KW-1185">Reference proteome</keyword>
<proteinExistence type="predicted"/>
<name>A0A0E0MYD4_ORYRU</name>
<dbReference type="HOGENOM" id="CLU_2889785_0_0_1"/>
<dbReference type="Proteomes" id="UP000008022">
    <property type="component" value="Unassembled WGS sequence"/>
</dbReference>
<sequence length="63" mass="6879">MACMSRRWAERGRGVCGLPEDNNNDPSAILCARPCVNGVEMSARVAVRRYLPSMGGDNTYDST</sequence>
<reference evidence="2" key="1">
    <citation type="submission" date="2013-06" db="EMBL/GenBank/DDBJ databases">
        <authorList>
            <person name="Zhao Q."/>
        </authorList>
    </citation>
    <scope>NUCLEOTIDE SEQUENCE</scope>
    <source>
        <strain evidence="2">cv. W1943</strain>
    </source>
</reference>